<evidence type="ECO:0000256" key="2">
    <source>
        <dbReference type="ARBA" id="ARBA00022679"/>
    </source>
</evidence>
<evidence type="ECO:0000256" key="5">
    <source>
        <dbReference type="ARBA" id="ARBA00023266"/>
    </source>
</evidence>
<dbReference type="GO" id="GO:0001717">
    <property type="term" value="P:conversion of seryl-tRNAsec to selenocys-tRNAsec"/>
    <property type="evidence" value="ECO:0007669"/>
    <property type="project" value="InterPro"/>
</dbReference>
<dbReference type="GO" id="GO:0001514">
    <property type="term" value="P:selenocysteine incorporation"/>
    <property type="evidence" value="ECO:0007669"/>
    <property type="project" value="TreeGrafter"/>
</dbReference>
<keyword evidence="2" id="KW-0808">Transferase</keyword>
<dbReference type="PANTHER" id="PTHR12944:SF2">
    <property type="entry name" value="O-PHOSPHOSERYL-TRNA(SEC) SELENIUM TRANSFERASE"/>
    <property type="match status" value="1"/>
</dbReference>
<dbReference type="InterPro" id="IPR015424">
    <property type="entry name" value="PyrdxlP-dep_Trfase"/>
</dbReference>
<dbReference type="Pfam" id="PF05889">
    <property type="entry name" value="SepSecS"/>
    <property type="match status" value="1"/>
</dbReference>
<dbReference type="InterPro" id="IPR019872">
    <property type="entry name" value="Sec-tRNA_Se_transferase"/>
</dbReference>
<dbReference type="GO" id="GO:0000049">
    <property type="term" value="F:tRNA binding"/>
    <property type="evidence" value="ECO:0007669"/>
    <property type="project" value="TreeGrafter"/>
</dbReference>
<dbReference type="GO" id="GO:0098621">
    <property type="term" value="F:O-phosphoseryl-tRNA(Sec) selenium transferase activity"/>
    <property type="evidence" value="ECO:0007669"/>
    <property type="project" value="InterPro"/>
</dbReference>
<dbReference type="PANTHER" id="PTHR12944">
    <property type="entry name" value="SOLUBLE LIVER ANTIGEN/LIVER PANCREAS ANTIGEN"/>
    <property type="match status" value="1"/>
</dbReference>
<evidence type="ECO:0000256" key="1">
    <source>
        <dbReference type="ARBA" id="ARBA00001933"/>
    </source>
</evidence>
<comment type="cofactor">
    <cofactor evidence="1">
        <name>pyridoxal 5'-phosphate</name>
        <dbReference type="ChEBI" id="CHEBI:597326"/>
    </cofactor>
</comment>
<keyword evidence="4" id="KW-0648">Protein biosynthesis</keyword>
<organism evidence="6">
    <name type="scientific">Heterosigma akashiwo</name>
    <name type="common">Chromophytic alga</name>
    <name type="synonym">Heterosigma carterae</name>
    <dbReference type="NCBI Taxonomy" id="2829"/>
    <lineage>
        <taxon>Eukaryota</taxon>
        <taxon>Sar</taxon>
        <taxon>Stramenopiles</taxon>
        <taxon>Ochrophyta</taxon>
        <taxon>Raphidophyceae</taxon>
        <taxon>Chattonellales</taxon>
        <taxon>Chattonellaceae</taxon>
        <taxon>Heterosigma</taxon>
    </lineage>
</organism>
<dbReference type="InterPro" id="IPR008829">
    <property type="entry name" value="SepSecS/SepCysS"/>
</dbReference>
<evidence type="ECO:0000313" key="6">
    <source>
        <dbReference type="EMBL" id="CAE0625255.1"/>
    </source>
</evidence>
<dbReference type="Gene3D" id="3.90.1150.10">
    <property type="entry name" value="Aspartate Aminotransferase, domain 1"/>
    <property type="match status" value="1"/>
</dbReference>
<evidence type="ECO:0000256" key="4">
    <source>
        <dbReference type="ARBA" id="ARBA00022917"/>
    </source>
</evidence>
<dbReference type="InterPro" id="IPR015422">
    <property type="entry name" value="PyrdxlP-dep_Trfase_small"/>
</dbReference>
<reference evidence="6" key="1">
    <citation type="submission" date="2021-01" db="EMBL/GenBank/DDBJ databases">
        <authorList>
            <person name="Corre E."/>
            <person name="Pelletier E."/>
            <person name="Niang G."/>
            <person name="Scheremetjew M."/>
            <person name="Finn R."/>
            <person name="Kale V."/>
            <person name="Holt S."/>
            <person name="Cochrane G."/>
            <person name="Meng A."/>
            <person name="Brown T."/>
            <person name="Cohen L."/>
        </authorList>
    </citation>
    <scope>NUCLEOTIDE SEQUENCE</scope>
    <source>
        <strain evidence="6">CCMP3107</strain>
    </source>
</reference>
<evidence type="ECO:0000256" key="3">
    <source>
        <dbReference type="ARBA" id="ARBA00022898"/>
    </source>
</evidence>
<evidence type="ECO:0008006" key="7">
    <source>
        <dbReference type="Google" id="ProtNLM"/>
    </source>
</evidence>
<keyword evidence="3" id="KW-0663">Pyridoxal phosphate</keyword>
<name>A0A7S3UWC1_HETAK</name>
<dbReference type="EMBL" id="HBIU01009556">
    <property type="protein sequence ID" value="CAE0625255.1"/>
    <property type="molecule type" value="Transcribed_RNA"/>
</dbReference>
<gene>
    <name evidence="6" type="ORF">HAKA00212_LOCUS3923</name>
</gene>
<dbReference type="SUPFAM" id="SSF53383">
    <property type="entry name" value="PLP-dependent transferases"/>
    <property type="match status" value="1"/>
</dbReference>
<accession>A0A7S3UWC1</accession>
<proteinExistence type="predicted"/>
<keyword evidence="5" id="KW-0711">Selenium</keyword>
<sequence>MFITLTSMGSSGYQGLLEERERLRHILKEELSKLATDLGERVLEVPGNTISFGLTLGGTAPAAADATYLGAMLFKRCVSGTRVVTGAQSSTKQVGNSEFQAYGAHCNAYPSVPYLTAACAIGMSEQEVYDFCHRLHKTINEFKKKRAKKQQQAPR</sequence>
<dbReference type="AlphaFoldDB" id="A0A7S3UWC1"/>
<protein>
    <recommendedName>
        <fullName evidence="7">Sep-tRNA:Sec-tRNA synthase</fullName>
    </recommendedName>
</protein>